<dbReference type="InterPro" id="IPR036723">
    <property type="entry name" value="Alpha-catenin/vinculin-like_sf"/>
</dbReference>
<evidence type="ECO:0000313" key="4">
    <source>
        <dbReference type="Proteomes" id="UP000180246"/>
    </source>
</evidence>
<evidence type="ECO:0000256" key="1">
    <source>
        <dbReference type="ARBA" id="ARBA00004496"/>
    </source>
</evidence>
<comment type="caution">
    <text evidence="3">The sequence shown here is derived from an EMBL/GenBank/DDBJ whole genome shotgun (WGS) entry which is preliminary data.</text>
</comment>
<sequence length="107" mass="12047">MLQTAEIQQRFMNVQQVVNQAEQVCQSDQSVPSEIRDCIHKIAEEAGRAQSVMQSNDQSSMIQCIDDLEAMGDEAKRVCTSTRPSPQVQSVVVRVHDELSNLKHQLH</sequence>
<dbReference type="EMBL" id="JRYB01000001">
    <property type="protein sequence ID" value="OIJ40373.1"/>
    <property type="molecule type" value="Genomic_DNA"/>
</dbReference>
<dbReference type="GO" id="GO:0007155">
    <property type="term" value="P:cell adhesion"/>
    <property type="evidence" value="ECO:0007669"/>
    <property type="project" value="InterPro"/>
</dbReference>
<keyword evidence="2" id="KW-0963">Cytoplasm</keyword>
<proteinExistence type="predicted"/>
<evidence type="ECO:0000256" key="2">
    <source>
        <dbReference type="ARBA" id="ARBA00022490"/>
    </source>
</evidence>
<accession>A0A1S2N647</accession>
<dbReference type="RefSeq" id="WP_005668842.1">
    <property type="nucleotide sequence ID" value="NZ_DALZDZ010000033.1"/>
</dbReference>
<dbReference type="AlphaFoldDB" id="A0A1S2N647"/>
<dbReference type="GO" id="GO:0005737">
    <property type="term" value="C:cytoplasm"/>
    <property type="evidence" value="ECO:0007669"/>
    <property type="project" value="UniProtKB-SubCell"/>
</dbReference>
<evidence type="ECO:0000313" key="3">
    <source>
        <dbReference type="EMBL" id="OIJ40373.1"/>
    </source>
</evidence>
<dbReference type="GO" id="GO:0051015">
    <property type="term" value="F:actin filament binding"/>
    <property type="evidence" value="ECO:0007669"/>
    <property type="project" value="InterPro"/>
</dbReference>
<dbReference type="Proteomes" id="UP000180246">
    <property type="component" value="Unassembled WGS sequence"/>
</dbReference>
<dbReference type="Gene3D" id="1.20.58.220">
    <property type="entry name" value="Phosphate transport system protein phou homolog 2, domain 2"/>
    <property type="match status" value="1"/>
</dbReference>
<reference evidence="3 4" key="1">
    <citation type="submission" date="2014-10" db="EMBL/GenBank/DDBJ databases">
        <authorList>
            <person name="Seo M.-J."/>
            <person name="Seok Y.J."/>
            <person name="Cha I.-T."/>
        </authorList>
    </citation>
    <scope>NUCLEOTIDE SEQUENCE [LARGE SCALE GENOMIC DNA]</scope>
    <source>
        <strain evidence="3 4">NEU</strain>
    </source>
</reference>
<dbReference type="SUPFAM" id="SSF47220">
    <property type="entry name" value="alpha-catenin/vinculin-like"/>
    <property type="match status" value="1"/>
</dbReference>
<protein>
    <submittedName>
        <fullName evidence="3">Uncharacterized protein</fullName>
    </submittedName>
</protein>
<name>A0A1S2N647_9BURK</name>
<dbReference type="InterPro" id="IPR038078">
    <property type="entry name" value="PhoU-like_sf"/>
</dbReference>
<gene>
    <name evidence="3" type="ORF">LO55_115</name>
</gene>
<organism evidence="3 4">
    <name type="scientific">Massilia timonae</name>
    <dbReference type="NCBI Taxonomy" id="47229"/>
    <lineage>
        <taxon>Bacteria</taxon>
        <taxon>Pseudomonadati</taxon>
        <taxon>Pseudomonadota</taxon>
        <taxon>Betaproteobacteria</taxon>
        <taxon>Burkholderiales</taxon>
        <taxon>Oxalobacteraceae</taxon>
        <taxon>Telluria group</taxon>
        <taxon>Massilia</taxon>
    </lineage>
</organism>
<comment type="subcellular location">
    <subcellularLocation>
        <location evidence="1">Cytoplasm</location>
    </subcellularLocation>
</comment>